<dbReference type="Pfam" id="PF13194">
    <property type="entry name" value="DUF4010"/>
    <property type="match status" value="1"/>
</dbReference>
<feature type="transmembrane region" description="Helical" evidence="1">
    <location>
        <begin position="331"/>
        <end position="352"/>
    </location>
</feature>
<feature type="transmembrane region" description="Helical" evidence="1">
    <location>
        <begin position="259"/>
        <end position="282"/>
    </location>
</feature>
<evidence type="ECO:0000313" key="4">
    <source>
        <dbReference type="EMBL" id="OIQ88792.1"/>
    </source>
</evidence>
<dbReference type="Pfam" id="PF02308">
    <property type="entry name" value="MgtC"/>
    <property type="match status" value="1"/>
</dbReference>
<sequence length="412" mass="42727">MLVENILWLNLAVALGIGLLIGADRERQKNAENEMAAAGIRTFTIAALLGAVSTIVNFWLLIVSILCVTIFAATSYFVRRDQDPGLTTEITLIFTVLLGGLAISAPSLAASLAVSAAILLASKEPIHGFVRASITKDEMIDFLILAAATLIILPLVPNAFIGPFDAINPHNLWLVVILVMLIGALGHLALRWLGGRIGLPIVGLVSGFVSSIATIGAMGERARGMPNLMGSAVAGATLSSLSTILLLVMLLVATSLPTLHALMFPLVFGGVAVAAYGLVVTLKSFHENGAELNNLSRSFSVKTALTLAVMIAVVLLVSAAFKVWFGQAGLVVASGLAGLADVHATTISVASLTAAGRLSAESAVLPILVAFSVNATSKAVAAVISGGKAFARPVIIGLILQVSAIWLGWWLF</sequence>
<feature type="transmembrane region" description="Helical" evidence="1">
    <location>
        <begin position="303"/>
        <end position="325"/>
    </location>
</feature>
<dbReference type="EMBL" id="MLJW01000357">
    <property type="protein sequence ID" value="OIQ88792.1"/>
    <property type="molecule type" value="Genomic_DNA"/>
</dbReference>
<proteinExistence type="predicted"/>
<comment type="caution">
    <text evidence="4">The sequence shown here is derived from an EMBL/GenBank/DDBJ whole genome shotgun (WGS) entry which is preliminary data.</text>
</comment>
<feature type="transmembrane region" description="Helical" evidence="1">
    <location>
        <begin position="231"/>
        <end position="253"/>
    </location>
</feature>
<feature type="transmembrane region" description="Helical" evidence="1">
    <location>
        <begin position="199"/>
        <end position="219"/>
    </location>
</feature>
<dbReference type="PANTHER" id="PTHR39084:SF1">
    <property type="entry name" value="DUF4010 DOMAIN-CONTAINING PROTEIN"/>
    <property type="match status" value="1"/>
</dbReference>
<gene>
    <name evidence="4" type="ORF">GALL_293160</name>
</gene>
<dbReference type="InterPro" id="IPR025105">
    <property type="entry name" value="DUF4010"/>
</dbReference>
<feature type="domain" description="DUF4010" evidence="3">
    <location>
        <begin position="177"/>
        <end position="386"/>
    </location>
</feature>
<name>A0A1J5QYV3_9ZZZZ</name>
<feature type="transmembrane region" description="Helical" evidence="1">
    <location>
        <begin position="6"/>
        <end position="23"/>
    </location>
</feature>
<feature type="domain" description="MgtC/SapB/SrpB/YhiD N-terminal" evidence="2">
    <location>
        <begin position="11"/>
        <end position="128"/>
    </location>
</feature>
<feature type="transmembrane region" description="Helical" evidence="1">
    <location>
        <begin position="390"/>
        <end position="411"/>
    </location>
</feature>
<dbReference type="PANTHER" id="PTHR39084">
    <property type="entry name" value="MEMBRANE PROTEIN-RELATED"/>
    <property type="match status" value="1"/>
</dbReference>
<reference evidence="4" key="1">
    <citation type="submission" date="2016-10" db="EMBL/GenBank/DDBJ databases">
        <title>Sequence of Gallionella enrichment culture.</title>
        <authorList>
            <person name="Poehlein A."/>
            <person name="Muehling M."/>
            <person name="Daniel R."/>
        </authorList>
    </citation>
    <scope>NUCLEOTIDE SEQUENCE</scope>
</reference>
<dbReference type="AlphaFoldDB" id="A0A1J5QYV3"/>
<feature type="transmembrane region" description="Helical" evidence="1">
    <location>
        <begin position="58"/>
        <end position="78"/>
    </location>
</feature>
<keyword evidence="1" id="KW-0472">Membrane</keyword>
<evidence type="ECO:0000259" key="2">
    <source>
        <dbReference type="Pfam" id="PF02308"/>
    </source>
</evidence>
<feature type="transmembrane region" description="Helical" evidence="1">
    <location>
        <begin position="139"/>
        <end position="160"/>
    </location>
</feature>
<accession>A0A1J5QYV3</accession>
<feature type="transmembrane region" description="Helical" evidence="1">
    <location>
        <begin position="172"/>
        <end position="193"/>
    </location>
</feature>
<keyword evidence="1" id="KW-1133">Transmembrane helix</keyword>
<feature type="transmembrane region" description="Helical" evidence="1">
    <location>
        <begin position="364"/>
        <end position="384"/>
    </location>
</feature>
<feature type="transmembrane region" description="Helical" evidence="1">
    <location>
        <begin position="90"/>
        <end position="119"/>
    </location>
</feature>
<keyword evidence="1" id="KW-0812">Transmembrane</keyword>
<organism evidence="4">
    <name type="scientific">mine drainage metagenome</name>
    <dbReference type="NCBI Taxonomy" id="410659"/>
    <lineage>
        <taxon>unclassified sequences</taxon>
        <taxon>metagenomes</taxon>
        <taxon>ecological metagenomes</taxon>
    </lineage>
</organism>
<dbReference type="InterPro" id="IPR049177">
    <property type="entry name" value="MgtC_SapB_SrpB_YhiD_N"/>
</dbReference>
<protein>
    <submittedName>
        <fullName evidence="4">MgtC family protein</fullName>
    </submittedName>
</protein>
<evidence type="ECO:0000259" key="3">
    <source>
        <dbReference type="Pfam" id="PF13194"/>
    </source>
</evidence>
<evidence type="ECO:0000256" key="1">
    <source>
        <dbReference type="SAM" id="Phobius"/>
    </source>
</evidence>